<evidence type="ECO:0000256" key="4">
    <source>
        <dbReference type="ARBA" id="ARBA00022692"/>
    </source>
</evidence>
<keyword evidence="3" id="KW-1003">Cell membrane</keyword>
<keyword evidence="5 8" id="KW-1133">Transmembrane helix</keyword>
<evidence type="ECO:0000256" key="5">
    <source>
        <dbReference type="ARBA" id="ARBA00022989"/>
    </source>
</evidence>
<feature type="transmembrane region" description="Helical" evidence="8">
    <location>
        <begin position="587"/>
        <end position="605"/>
    </location>
</feature>
<proteinExistence type="inferred from homology"/>
<feature type="transmembrane region" description="Helical" evidence="8">
    <location>
        <begin position="535"/>
        <end position="551"/>
    </location>
</feature>
<reference evidence="10 11" key="1">
    <citation type="submission" date="2014-03" db="EMBL/GenBank/DDBJ databases">
        <title>Bradyrhizobium valentinum sp. nov., isolated from effective nodules of Lupinus mariae-josephae, a lupine endemic of basic-lime soils in Eastern Spain.</title>
        <authorList>
            <person name="Duran D."/>
            <person name="Rey L."/>
            <person name="Navarro A."/>
            <person name="Busquets A."/>
            <person name="Imperial J."/>
            <person name="Ruiz-Argueso T."/>
        </authorList>
    </citation>
    <scope>NUCLEOTIDE SEQUENCE [LARGE SCALE GENOMIC DNA]</scope>
    <source>
        <strain evidence="10 11">CCBAU 23086</strain>
    </source>
</reference>
<feature type="transmembrane region" description="Helical" evidence="8">
    <location>
        <begin position="399"/>
        <end position="416"/>
    </location>
</feature>
<evidence type="ECO:0000256" key="1">
    <source>
        <dbReference type="ARBA" id="ARBA00004651"/>
    </source>
</evidence>
<feature type="transmembrane region" description="Helical" evidence="8">
    <location>
        <begin position="1008"/>
        <end position="1029"/>
    </location>
</feature>
<feature type="transmembrane region" description="Helical" evidence="8">
    <location>
        <begin position="823"/>
        <end position="843"/>
    </location>
</feature>
<dbReference type="GO" id="GO:0042773">
    <property type="term" value="P:ATP synthesis coupled electron transport"/>
    <property type="evidence" value="ECO:0007669"/>
    <property type="project" value="InterPro"/>
</dbReference>
<dbReference type="EMBL" id="LLYB01000081">
    <property type="protein sequence ID" value="KRR21418.1"/>
    <property type="molecule type" value="Genomic_DNA"/>
</dbReference>
<dbReference type="PANTHER" id="PTHR42703">
    <property type="entry name" value="NADH DEHYDROGENASE"/>
    <property type="match status" value="1"/>
</dbReference>
<evidence type="ECO:0000256" key="6">
    <source>
        <dbReference type="ARBA" id="ARBA00023136"/>
    </source>
</evidence>
<evidence type="ECO:0000256" key="7">
    <source>
        <dbReference type="RuleBase" id="RU000320"/>
    </source>
</evidence>
<feature type="transmembrane region" description="Helical" evidence="8">
    <location>
        <begin position="6"/>
        <end position="26"/>
    </location>
</feature>
<feature type="transmembrane region" description="Helical" evidence="8">
    <location>
        <begin position="267"/>
        <end position="285"/>
    </location>
</feature>
<feature type="transmembrane region" description="Helical" evidence="8">
    <location>
        <begin position="318"/>
        <end position="341"/>
    </location>
</feature>
<feature type="transmembrane region" description="Helical" evidence="8">
    <location>
        <begin position="436"/>
        <end position="454"/>
    </location>
</feature>
<evidence type="ECO:0000313" key="10">
    <source>
        <dbReference type="EMBL" id="KRR21418.1"/>
    </source>
</evidence>
<evidence type="ECO:0000256" key="2">
    <source>
        <dbReference type="ARBA" id="ARBA00005346"/>
    </source>
</evidence>
<dbReference type="Proteomes" id="UP000051660">
    <property type="component" value="Unassembled WGS sequence"/>
</dbReference>
<feature type="transmembrane region" description="Helical" evidence="8">
    <location>
        <begin position="625"/>
        <end position="648"/>
    </location>
</feature>
<name>A0A0R3MNG1_9BRAD</name>
<comment type="subcellular location">
    <subcellularLocation>
        <location evidence="1">Cell membrane</location>
        <topology evidence="1">Multi-pass membrane protein</topology>
    </subcellularLocation>
    <subcellularLocation>
        <location evidence="7">Membrane</location>
        <topology evidence="7">Multi-pass membrane protein</topology>
    </subcellularLocation>
</comment>
<feature type="transmembrane region" description="Helical" evidence="8">
    <location>
        <begin position="922"/>
        <end position="942"/>
    </location>
</feature>
<feature type="transmembrane region" description="Helical" evidence="8">
    <location>
        <begin position="864"/>
        <end position="885"/>
    </location>
</feature>
<feature type="transmembrane region" description="Helical" evidence="8">
    <location>
        <begin position="238"/>
        <end position="261"/>
    </location>
</feature>
<feature type="transmembrane region" description="Helical" evidence="8">
    <location>
        <begin position="508"/>
        <end position="528"/>
    </location>
</feature>
<organism evidence="10 11">
    <name type="scientific">Bradyrhizobium lablabi</name>
    <dbReference type="NCBI Taxonomy" id="722472"/>
    <lineage>
        <taxon>Bacteria</taxon>
        <taxon>Pseudomonadati</taxon>
        <taxon>Pseudomonadota</taxon>
        <taxon>Alphaproteobacteria</taxon>
        <taxon>Hyphomicrobiales</taxon>
        <taxon>Nitrobacteraceae</taxon>
        <taxon>Bradyrhizobium</taxon>
    </lineage>
</organism>
<evidence type="ECO:0000259" key="9">
    <source>
        <dbReference type="Pfam" id="PF00361"/>
    </source>
</evidence>
<dbReference type="AlphaFoldDB" id="A0A0R3MNG1"/>
<feature type="transmembrane region" description="Helical" evidence="8">
    <location>
        <begin position="33"/>
        <end position="56"/>
    </location>
</feature>
<dbReference type="InterPro" id="IPR003918">
    <property type="entry name" value="NADH_UbQ_OxRdtase"/>
</dbReference>
<feature type="transmembrane region" description="Helical" evidence="8">
    <location>
        <begin position="460"/>
        <end position="478"/>
    </location>
</feature>
<feature type="transmembrane region" description="Helical" evidence="8">
    <location>
        <begin position="660"/>
        <end position="683"/>
    </location>
</feature>
<feature type="transmembrane region" description="Helical" evidence="8">
    <location>
        <begin position="781"/>
        <end position="803"/>
    </location>
</feature>
<feature type="transmembrane region" description="Helical" evidence="8">
    <location>
        <begin position="720"/>
        <end position="741"/>
    </location>
</feature>
<evidence type="ECO:0000313" key="11">
    <source>
        <dbReference type="Proteomes" id="UP000051660"/>
    </source>
</evidence>
<dbReference type="PANTHER" id="PTHR42703:SF1">
    <property type="entry name" value="NA(+)_H(+) ANTIPORTER SUBUNIT D1"/>
    <property type="match status" value="1"/>
</dbReference>
<accession>A0A0R3MNG1</accession>
<dbReference type="InterPro" id="IPR050586">
    <property type="entry name" value="CPA3_Na-H_Antiporter_D"/>
</dbReference>
<gene>
    <name evidence="10" type="ORF">CQ14_07175</name>
</gene>
<feature type="transmembrane region" description="Helical" evidence="8">
    <location>
        <begin position="161"/>
        <end position="186"/>
    </location>
</feature>
<dbReference type="RefSeq" id="WP_057859879.1">
    <property type="nucleotide sequence ID" value="NZ_LLYB01000081.1"/>
</dbReference>
<comment type="caution">
    <text evidence="10">The sequence shown here is derived from an EMBL/GenBank/DDBJ whole genome shotgun (WGS) entry which is preliminary data.</text>
</comment>
<dbReference type="Pfam" id="PF00361">
    <property type="entry name" value="Proton_antipo_M"/>
    <property type="match status" value="2"/>
</dbReference>
<feature type="transmembrane region" description="Helical" evidence="8">
    <location>
        <begin position="485"/>
        <end position="502"/>
    </location>
</feature>
<feature type="transmembrane region" description="Helical" evidence="8">
    <location>
        <begin position="109"/>
        <end position="125"/>
    </location>
</feature>
<sequence>MVESLLHPLNIFIVGLAGGFLIPLFYRLGKSWTAAAFVLALAAMTVISGYGLFVLLNGTAPIEILTGGAKPPYAINLRMGLAESIFAFSVNLVALFGAAYVVRERYGTLLLYLLLVMGIQGMVMTRDLFNLFVFLEIVSIATYGLLGLRDTPASLSATFKFLMATVLASTFFLIGTLLLYAVTGILNIDELIAKRASITGPIGFAALIFLLACLLLELKPFPANGWGLDVYETARCDVAAMISGGVSAGVFFALLKLLPLFEDQLELIAGLGAMTFVFSNLIGLQQTNAQRLLGYSSIGQVGLLTIAVPLLYRLNADNAMFLVVGGLFINHLFAKVGLFWLAGYVGRERLQDWAVLARRPGAILTFGILIVAISGLPPFPGFWAKWQLVMSLAVGDLHVWIAIVLVGSLLEAAYMFRWFSLALNSPAEADGVPADLFPIFGMALLLVISGYIAGKLAGLAALWAYMPLAAGLVLHMLARLPSRMQCLIVLVLVTVGGSQLILELSGISLLFAMLLLAGGLVVSIACLARTDHRSGFYPLLAVMLLSLPALPRATTSLEFIFVWELITLSSYFLILRRTEAAAHALQYLLFSLAAAFFLLCAFAVLHTQTGSVSLSALRAAGPDSAPVFVLLAIGLLIKAGAIGVHVWLPGAYAEADDDVSALLSAVISKVSIYGLLVGTYVAIRSDVSLNLALVVGWIGMLTTLAGAMLAARQDDLKRMLAYSSMSQLGYIVAAIALMSHLGWVTALYLAANHLLVKGILFLVAAAIILRTGKRSIVELGGLAGVMPVTFTTAAIAIVAMSGLPPLAGFGGKWLLLSAMMEKGWYGPALMTLLATFVGFIYMARFIQAIFLGPRRATHDALTEAPIPLLTPQILLIAGIFLMSFFPKLLITPLSNAIDPQFASTLVWQGMSLEMIYGYWNPVPVMALAVIASTILFGLFWLLQQSGWWATIANVEIGGTRPSLYKGFRAVFTTLTPPWAGALWGGLTEATTTSAERIRILYTGNGQTYNLYILYYFLALYAAAGVRHLWVAVN</sequence>
<dbReference type="GO" id="GO:0005886">
    <property type="term" value="C:plasma membrane"/>
    <property type="evidence" value="ECO:0007669"/>
    <property type="project" value="UniProtKB-SubCell"/>
</dbReference>
<feature type="transmembrane region" description="Helical" evidence="8">
    <location>
        <begin position="689"/>
        <end position="711"/>
    </location>
</feature>
<feature type="transmembrane region" description="Helical" evidence="8">
    <location>
        <begin position="131"/>
        <end position="149"/>
    </location>
</feature>
<feature type="transmembrane region" description="Helical" evidence="8">
    <location>
        <begin position="557"/>
        <end position="575"/>
    </location>
</feature>
<feature type="domain" description="NADH:quinone oxidoreductase/Mrp antiporter transmembrane" evidence="9">
    <location>
        <begin position="557"/>
        <end position="836"/>
    </location>
</feature>
<keyword evidence="6 8" id="KW-0472">Membrane</keyword>
<feature type="transmembrane region" description="Helical" evidence="8">
    <location>
        <begin position="85"/>
        <end position="102"/>
    </location>
</feature>
<feature type="domain" description="NADH:quinone oxidoreductase/Mrp antiporter transmembrane" evidence="9">
    <location>
        <begin position="126"/>
        <end position="410"/>
    </location>
</feature>
<dbReference type="PRINTS" id="PR01437">
    <property type="entry name" value="NUOXDRDTASE4"/>
</dbReference>
<feature type="transmembrane region" description="Helical" evidence="8">
    <location>
        <begin position="198"/>
        <end position="218"/>
    </location>
</feature>
<dbReference type="InterPro" id="IPR001750">
    <property type="entry name" value="ND/Mrp_TM"/>
</dbReference>
<protein>
    <submittedName>
        <fullName evidence="10">NADH dehydrogenase</fullName>
    </submittedName>
</protein>
<comment type="similarity">
    <text evidence="2">Belongs to the CPA3 antiporters (TC 2.A.63) subunit D family.</text>
</comment>
<dbReference type="GO" id="GO:0008137">
    <property type="term" value="F:NADH dehydrogenase (ubiquinone) activity"/>
    <property type="evidence" value="ECO:0007669"/>
    <property type="project" value="InterPro"/>
</dbReference>
<keyword evidence="4 7" id="KW-0812">Transmembrane</keyword>
<feature type="transmembrane region" description="Helical" evidence="8">
    <location>
        <begin position="747"/>
        <end position="769"/>
    </location>
</feature>
<evidence type="ECO:0000256" key="3">
    <source>
        <dbReference type="ARBA" id="ARBA00022475"/>
    </source>
</evidence>
<evidence type="ECO:0000256" key="8">
    <source>
        <dbReference type="SAM" id="Phobius"/>
    </source>
</evidence>
<feature type="transmembrane region" description="Helical" evidence="8">
    <location>
        <begin position="361"/>
        <end position="379"/>
    </location>
</feature>
<dbReference type="OrthoDB" id="9768329at2"/>